<sequence length="342" mass="35289">MVAAAALAAAPAVAQVPASGPLRGFKDWVIGCDNLRGCTALGLMADQGTGGFLRIERGGAAAAEPVVRFSVMVEAAEPKDAALTVVVDGQGAPAVDHRPARLQDGQVSLVLRGPSARGFIEALRLAHAVTLTLFDGTKAVQEVKVSLAGAAAALLFMDDQQKRTGTETALVDHGGASAAAEPPVPALPAVAAMRMTVIDKPGRRPAGVPKPKDKGCPGDDLVIRLSAGEVLWGVCAFAAAYNWGYSFWRVGAGAPTALKFALPGADPHDDGHVLVNPALRADGLAITALNKGRGLGDCGVIADWAWDGSAFRPVRIAEMRACGGVPPDDWPVLLRAQTNPRR</sequence>
<evidence type="ECO:0000313" key="2">
    <source>
        <dbReference type="Proteomes" id="UP000637002"/>
    </source>
</evidence>
<comment type="caution">
    <text evidence="1">The sequence shown here is derived from an EMBL/GenBank/DDBJ whole genome shotgun (WGS) entry which is preliminary data.</text>
</comment>
<dbReference type="Pfam" id="PF06674">
    <property type="entry name" value="DUF1176"/>
    <property type="match status" value="1"/>
</dbReference>
<evidence type="ECO:0008006" key="3">
    <source>
        <dbReference type="Google" id="ProtNLM"/>
    </source>
</evidence>
<dbReference type="InterPro" id="IPR009560">
    <property type="entry name" value="DUF1176"/>
</dbReference>
<name>A0A916UAP0_9HYPH</name>
<reference evidence="1" key="1">
    <citation type="journal article" date="2014" name="Int. J. Syst. Evol. Microbiol.">
        <title>Complete genome sequence of Corynebacterium casei LMG S-19264T (=DSM 44701T), isolated from a smear-ripened cheese.</title>
        <authorList>
            <consortium name="US DOE Joint Genome Institute (JGI-PGF)"/>
            <person name="Walter F."/>
            <person name="Albersmeier A."/>
            <person name="Kalinowski J."/>
            <person name="Ruckert C."/>
        </authorList>
    </citation>
    <scope>NUCLEOTIDE SEQUENCE</scope>
    <source>
        <strain evidence="1">CGMCC 1.12919</strain>
    </source>
</reference>
<dbReference type="AlphaFoldDB" id="A0A916UAP0"/>
<keyword evidence="2" id="KW-1185">Reference proteome</keyword>
<dbReference type="EMBL" id="BMGG01000004">
    <property type="protein sequence ID" value="GGC66069.1"/>
    <property type="molecule type" value="Genomic_DNA"/>
</dbReference>
<organism evidence="1 2">
    <name type="scientific">Chelatococcus reniformis</name>
    <dbReference type="NCBI Taxonomy" id="1494448"/>
    <lineage>
        <taxon>Bacteria</taxon>
        <taxon>Pseudomonadati</taxon>
        <taxon>Pseudomonadota</taxon>
        <taxon>Alphaproteobacteria</taxon>
        <taxon>Hyphomicrobiales</taxon>
        <taxon>Chelatococcaceae</taxon>
        <taxon>Chelatococcus</taxon>
    </lineage>
</organism>
<reference evidence="1" key="2">
    <citation type="submission" date="2020-09" db="EMBL/GenBank/DDBJ databases">
        <authorList>
            <person name="Sun Q."/>
            <person name="Zhou Y."/>
        </authorList>
    </citation>
    <scope>NUCLEOTIDE SEQUENCE</scope>
    <source>
        <strain evidence="1">CGMCC 1.12919</strain>
    </source>
</reference>
<accession>A0A916UAP0</accession>
<evidence type="ECO:0000313" key="1">
    <source>
        <dbReference type="EMBL" id="GGC66069.1"/>
    </source>
</evidence>
<gene>
    <name evidence="1" type="ORF">GCM10010994_25880</name>
</gene>
<proteinExistence type="predicted"/>
<dbReference type="Proteomes" id="UP000637002">
    <property type="component" value="Unassembled WGS sequence"/>
</dbReference>
<protein>
    <recommendedName>
        <fullName evidence="3">DUF1176 domain-containing protein</fullName>
    </recommendedName>
</protein>